<dbReference type="GO" id="GO:0005829">
    <property type="term" value="C:cytosol"/>
    <property type="evidence" value="ECO:0007669"/>
    <property type="project" value="TreeGrafter"/>
</dbReference>
<comment type="similarity">
    <text evidence="10">Belongs to the protein kinase superfamily.</text>
</comment>
<keyword evidence="5" id="KW-0418">Kinase</keyword>
<sequence>MAATVAHSQATNLPSSSGLPAPSLSHDAANAGSHLADAGDSAQHPSPLPPTRKFQLSDFRRVRTLGTGTFARVCLVRPAASAHIPLDHQLNPEVYALKILRKPEVVRLKQIDHVRHERAILADIAGHPFITHLLASFADHDSLYMLLDYVPGGELFTYLRKLRRFDEPVARFYAAEIVLVLEFLHEQQGGVAYRDLKPENLLLDQDGHIKLVDFGFAKRLGSREDNRPVETYTLCGTPEYLAPEQKPVVFPQDPPLSDDAKDIIRSLCTVDRSRRLGNISGGAARVKAHPFFRETNWDDMLHRRHKGPILPPVRYPGDAQCFDVYPEDDGRREPYSEEMAQKYDPYFADF</sequence>
<feature type="domain" description="Protein kinase" evidence="12">
    <location>
        <begin position="59"/>
        <end position="347"/>
    </location>
</feature>
<keyword evidence="6 9" id="KW-0067">ATP-binding</keyword>
<keyword evidence="3" id="KW-0808">Transferase</keyword>
<dbReference type="PROSITE" id="PS50011">
    <property type="entry name" value="PROTEIN_KINASE_DOM"/>
    <property type="match status" value="1"/>
</dbReference>
<dbReference type="PROSITE" id="PS00107">
    <property type="entry name" value="PROTEIN_KINASE_ATP"/>
    <property type="match status" value="1"/>
</dbReference>
<protein>
    <recommendedName>
        <fullName evidence="1">cAMP-dependent protein kinase</fullName>
        <ecNumber evidence="1">2.7.11.11</ecNumber>
    </recommendedName>
</protein>
<proteinExistence type="inferred from homology"/>
<evidence type="ECO:0000256" key="10">
    <source>
        <dbReference type="RuleBase" id="RU000304"/>
    </source>
</evidence>
<comment type="caution">
    <text evidence="14">The sequence shown here is derived from an EMBL/GenBank/DDBJ whole genome shotgun (WGS) entry which is preliminary data.</text>
</comment>
<name>A0A9P5H0K1_9HYPO</name>
<evidence type="ECO:0000256" key="11">
    <source>
        <dbReference type="SAM" id="MobiDB-lite"/>
    </source>
</evidence>
<organism evidence="14 15">
    <name type="scientific">Cylindrodendrum hubeiense</name>
    <dbReference type="NCBI Taxonomy" id="595255"/>
    <lineage>
        <taxon>Eukaryota</taxon>
        <taxon>Fungi</taxon>
        <taxon>Dikarya</taxon>
        <taxon>Ascomycota</taxon>
        <taxon>Pezizomycotina</taxon>
        <taxon>Sordariomycetes</taxon>
        <taxon>Hypocreomycetidae</taxon>
        <taxon>Hypocreales</taxon>
        <taxon>Nectriaceae</taxon>
        <taxon>Cylindrodendrum</taxon>
    </lineage>
</organism>
<evidence type="ECO:0000313" key="15">
    <source>
        <dbReference type="Proteomes" id="UP000722485"/>
    </source>
</evidence>
<evidence type="ECO:0000256" key="4">
    <source>
        <dbReference type="ARBA" id="ARBA00022741"/>
    </source>
</evidence>
<dbReference type="GO" id="GO:0004691">
    <property type="term" value="F:cAMP-dependent protein kinase activity"/>
    <property type="evidence" value="ECO:0007669"/>
    <property type="project" value="UniProtKB-EC"/>
</dbReference>
<dbReference type="PANTHER" id="PTHR24353:SF37">
    <property type="entry name" value="CAMP-DEPENDENT PROTEIN KINASE CATALYTIC SUBUNIT PRKX"/>
    <property type="match status" value="1"/>
</dbReference>
<dbReference type="Gene3D" id="1.10.510.10">
    <property type="entry name" value="Transferase(Phosphotransferase) domain 1"/>
    <property type="match status" value="2"/>
</dbReference>
<evidence type="ECO:0000256" key="7">
    <source>
        <dbReference type="ARBA" id="ARBA00047292"/>
    </source>
</evidence>
<dbReference type="InterPro" id="IPR000961">
    <property type="entry name" value="AGC-kinase_C"/>
</dbReference>
<evidence type="ECO:0000313" key="14">
    <source>
        <dbReference type="EMBL" id="KAF7542466.1"/>
    </source>
</evidence>
<accession>A0A9P5H0K1</accession>
<evidence type="ECO:0000256" key="5">
    <source>
        <dbReference type="ARBA" id="ARBA00022777"/>
    </source>
</evidence>
<dbReference type="PROSITE" id="PS51285">
    <property type="entry name" value="AGC_KINASE_CTER"/>
    <property type="match status" value="1"/>
</dbReference>
<dbReference type="GO" id="GO:0005524">
    <property type="term" value="F:ATP binding"/>
    <property type="evidence" value="ECO:0007669"/>
    <property type="project" value="UniProtKB-UniRule"/>
</dbReference>
<dbReference type="SMART" id="SM00220">
    <property type="entry name" value="S_TKc"/>
    <property type="match status" value="1"/>
</dbReference>
<evidence type="ECO:0000259" key="13">
    <source>
        <dbReference type="PROSITE" id="PS51285"/>
    </source>
</evidence>
<dbReference type="EC" id="2.7.11.11" evidence="1"/>
<dbReference type="Gene3D" id="3.30.200.20">
    <property type="entry name" value="Phosphorylase Kinase, domain 1"/>
    <property type="match status" value="1"/>
</dbReference>
<feature type="domain" description="AGC-kinase C-terminal" evidence="13">
    <location>
        <begin position="293"/>
        <end position="350"/>
    </location>
</feature>
<comment type="catalytic activity">
    <reaction evidence="8">
        <text>L-seryl-[protein] + ATP = O-phospho-L-seryl-[protein] + ADP + H(+)</text>
        <dbReference type="Rhea" id="RHEA:17989"/>
        <dbReference type="Rhea" id="RHEA-COMP:9863"/>
        <dbReference type="Rhea" id="RHEA-COMP:11604"/>
        <dbReference type="ChEBI" id="CHEBI:15378"/>
        <dbReference type="ChEBI" id="CHEBI:29999"/>
        <dbReference type="ChEBI" id="CHEBI:30616"/>
        <dbReference type="ChEBI" id="CHEBI:83421"/>
        <dbReference type="ChEBI" id="CHEBI:456216"/>
        <dbReference type="EC" id="2.7.11.11"/>
    </reaction>
</comment>
<evidence type="ECO:0000256" key="2">
    <source>
        <dbReference type="ARBA" id="ARBA00022527"/>
    </source>
</evidence>
<feature type="region of interest" description="Disordered" evidence="11">
    <location>
        <begin position="1"/>
        <end position="53"/>
    </location>
</feature>
<feature type="binding site" evidence="9">
    <location>
        <position position="98"/>
    </location>
    <ligand>
        <name>ATP</name>
        <dbReference type="ChEBI" id="CHEBI:30616"/>
    </ligand>
</feature>
<gene>
    <name evidence="14" type="ORF">G7Z17_g11550</name>
</gene>
<dbReference type="Proteomes" id="UP000722485">
    <property type="component" value="Unassembled WGS sequence"/>
</dbReference>
<dbReference type="InterPro" id="IPR000719">
    <property type="entry name" value="Prot_kinase_dom"/>
</dbReference>
<dbReference type="OrthoDB" id="63267at2759"/>
<dbReference type="InterPro" id="IPR008271">
    <property type="entry name" value="Ser/Thr_kinase_AS"/>
</dbReference>
<dbReference type="SMART" id="SM00133">
    <property type="entry name" value="S_TK_X"/>
    <property type="match status" value="1"/>
</dbReference>
<dbReference type="EMBL" id="JAANBB010000443">
    <property type="protein sequence ID" value="KAF7542466.1"/>
    <property type="molecule type" value="Genomic_DNA"/>
</dbReference>
<dbReference type="PROSITE" id="PS00108">
    <property type="entry name" value="PROTEIN_KINASE_ST"/>
    <property type="match status" value="1"/>
</dbReference>
<dbReference type="SUPFAM" id="SSF56112">
    <property type="entry name" value="Protein kinase-like (PK-like)"/>
    <property type="match status" value="1"/>
</dbReference>
<comment type="catalytic activity">
    <reaction evidence="7">
        <text>L-threonyl-[protein] + ATP = O-phospho-L-threonyl-[protein] + ADP + H(+)</text>
        <dbReference type="Rhea" id="RHEA:46608"/>
        <dbReference type="Rhea" id="RHEA-COMP:11060"/>
        <dbReference type="Rhea" id="RHEA-COMP:11605"/>
        <dbReference type="ChEBI" id="CHEBI:15378"/>
        <dbReference type="ChEBI" id="CHEBI:30013"/>
        <dbReference type="ChEBI" id="CHEBI:30616"/>
        <dbReference type="ChEBI" id="CHEBI:61977"/>
        <dbReference type="ChEBI" id="CHEBI:456216"/>
        <dbReference type="EC" id="2.7.11.11"/>
    </reaction>
</comment>
<dbReference type="InterPro" id="IPR017441">
    <property type="entry name" value="Protein_kinase_ATP_BS"/>
</dbReference>
<dbReference type="GO" id="GO:0005952">
    <property type="term" value="C:cAMP-dependent protein kinase complex"/>
    <property type="evidence" value="ECO:0007669"/>
    <property type="project" value="TreeGrafter"/>
</dbReference>
<evidence type="ECO:0000256" key="6">
    <source>
        <dbReference type="ARBA" id="ARBA00022840"/>
    </source>
</evidence>
<keyword evidence="4 9" id="KW-0547">Nucleotide-binding</keyword>
<evidence type="ECO:0000256" key="1">
    <source>
        <dbReference type="ARBA" id="ARBA00012444"/>
    </source>
</evidence>
<feature type="compositionally biased region" description="Low complexity" evidence="11">
    <location>
        <begin position="13"/>
        <end position="25"/>
    </location>
</feature>
<dbReference type="FunFam" id="1.10.510.10:FF:000551">
    <property type="entry name" value="Non-specific serine/threonine protein kinase"/>
    <property type="match status" value="1"/>
</dbReference>
<reference evidence="14" key="1">
    <citation type="submission" date="2020-03" db="EMBL/GenBank/DDBJ databases">
        <title>Draft Genome Sequence of Cylindrodendrum hubeiense.</title>
        <authorList>
            <person name="Buettner E."/>
            <person name="Kellner H."/>
        </authorList>
    </citation>
    <scope>NUCLEOTIDE SEQUENCE</scope>
    <source>
        <strain evidence="14">IHI 201604</strain>
    </source>
</reference>
<dbReference type="AlphaFoldDB" id="A0A9P5H0K1"/>
<keyword evidence="2 10" id="KW-0723">Serine/threonine-protein kinase</keyword>
<dbReference type="Pfam" id="PF00069">
    <property type="entry name" value="Pkinase"/>
    <property type="match status" value="1"/>
</dbReference>
<evidence type="ECO:0000256" key="9">
    <source>
        <dbReference type="PROSITE-ProRule" id="PRU10141"/>
    </source>
</evidence>
<dbReference type="InterPro" id="IPR011009">
    <property type="entry name" value="Kinase-like_dom_sf"/>
</dbReference>
<evidence type="ECO:0000259" key="12">
    <source>
        <dbReference type="PROSITE" id="PS50011"/>
    </source>
</evidence>
<dbReference type="PANTHER" id="PTHR24353">
    <property type="entry name" value="CYCLIC NUCLEOTIDE-DEPENDENT PROTEIN KINASE"/>
    <property type="match status" value="1"/>
</dbReference>
<feature type="compositionally biased region" description="Polar residues" evidence="11">
    <location>
        <begin position="1"/>
        <end position="12"/>
    </location>
</feature>
<evidence type="ECO:0000256" key="3">
    <source>
        <dbReference type="ARBA" id="ARBA00022679"/>
    </source>
</evidence>
<evidence type="ECO:0000256" key="8">
    <source>
        <dbReference type="ARBA" id="ARBA00047454"/>
    </source>
</evidence>
<keyword evidence="15" id="KW-1185">Reference proteome</keyword>